<feature type="signal peptide" evidence="6">
    <location>
        <begin position="1"/>
        <end position="16"/>
    </location>
</feature>
<proteinExistence type="inferred from homology"/>
<dbReference type="SUPFAM" id="SSF57283">
    <property type="entry name" value="PMP inhibitors"/>
    <property type="match status" value="1"/>
</dbReference>
<keyword evidence="5" id="KW-0722">Serine protease inhibitor</keyword>
<feature type="domain" description="Pacifastin" evidence="7">
    <location>
        <begin position="27"/>
        <end position="61"/>
    </location>
</feature>
<feature type="disulfide bond" evidence="5">
    <location>
        <begin position="40"/>
        <end position="58"/>
    </location>
</feature>
<keyword evidence="3 5" id="KW-1015">Disulfide bond</keyword>
<dbReference type="EMBL" id="HABY01000055">
    <property type="protein sequence ID" value="CDK12584.1"/>
    <property type="molecule type" value="Transcribed_RNA"/>
</dbReference>
<comment type="similarity">
    <text evidence="4 5">Belongs to the protease inhibitor I19 family.</text>
</comment>
<evidence type="ECO:0000259" key="7">
    <source>
        <dbReference type="PROSITE" id="PS51446"/>
    </source>
</evidence>
<keyword evidence="2" id="KW-0964">Secreted</keyword>
<dbReference type="AlphaFoldDB" id="W6MEZ2"/>
<comment type="subcellular location">
    <subcellularLocation>
        <location evidence="1">Secreted</location>
    </subcellularLocation>
</comment>
<dbReference type="InterPro" id="IPR008037">
    <property type="entry name" value="Pacifastin_dom"/>
</dbReference>
<dbReference type="GO" id="GO:0005576">
    <property type="term" value="C:extracellular region"/>
    <property type="evidence" value="ECO:0007669"/>
    <property type="project" value="UniProtKB-SubCell"/>
</dbReference>
<evidence type="ECO:0000313" key="8">
    <source>
        <dbReference type="EMBL" id="CDK12584.1"/>
    </source>
</evidence>
<evidence type="ECO:0000256" key="4">
    <source>
        <dbReference type="ARBA" id="ARBA00029459"/>
    </source>
</evidence>
<feature type="disulfide bond" evidence="5">
    <location>
        <begin position="43"/>
        <end position="53"/>
    </location>
</feature>
<accession>W6MEZ2</accession>
<evidence type="ECO:0000256" key="1">
    <source>
        <dbReference type="ARBA" id="ARBA00004613"/>
    </source>
</evidence>
<keyword evidence="5" id="KW-0646">Protease inhibitor</keyword>
<sequence length="94" mass="10028">VLVLVGMMCLVPACKVDEDPFAGLPDYANCVPGSNFKIDCNWCGCTDTGLAICTLILCDGQPPEPGPTCTGNAVWKEGEKICCCCNERSVCRSY</sequence>
<gene>
    <name evidence="8" type="primary">pacifastin-like-1</name>
</gene>
<keyword evidence="6" id="KW-0732">Signal</keyword>
<evidence type="ECO:0000256" key="2">
    <source>
        <dbReference type="ARBA" id="ARBA00022525"/>
    </source>
</evidence>
<evidence type="ECO:0000256" key="3">
    <source>
        <dbReference type="ARBA" id="ARBA00023157"/>
    </source>
</evidence>
<feature type="chain" id="PRO_5004880154" evidence="6">
    <location>
        <begin position="17"/>
        <end position="94"/>
    </location>
</feature>
<dbReference type="PROSITE" id="PS51446">
    <property type="entry name" value="PACIFASTIN"/>
    <property type="match status" value="1"/>
</dbReference>
<comment type="caution">
    <text evidence="5">Lacks conserved residue(s) required for the propagation of feature annotation.</text>
</comment>
<feature type="disulfide bond" evidence="5">
    <location>
        <begin position="30"/>
        <end position="45"/>
    </location>
</feature>
<dbReference type="Pfam" id="PF05375">
    <property type="entry name" value="Pacifastin_I"/>
    <property type="match status" value="1"/>
</dbReference>
<feature type="non-terminal residue" evidence="8">
    <location>
        <position position="1"/>
    </location>
</feature>
<reference evidence="8" key="1">
    <citation type="submission" date="2013-06" db="EMBL/GenBank/DDBJ databases">
        <authorList>
            <person name="Groh K."/>
        </authorList>
    </citation>
    <scope>NUCLEOTIDE SEQUENCE</scope>
    <source>
        <tissue evidence="8">Antennules</tissue>
    </source>
</reference>
<protein>
    <submittedName>
        <fullName evidence="8">Pacifastin-like-1 protein</fullName>
    </submittedName>
</protein>
<evidence type="ECO:0000256" key="6">
    <source>
        <dbReference type="SAM" id="SignalP"/>
    </source>
</evidence>
<dbReference type="GO" id="GO:0004867">
    <property type="term" value="F:serine-type endopeptidase inhibitor activity"/>
    <property type="evidence" value="ECO:0007669"/>
    <property type="project" value="UniProtKB-UniRule"/>
</dbReference>
<dbReference type="InterPro" id="IPR036201">
    <property type="entry name" value="Pacifastin_dom_sf"/>
</dbReference>
<name>W6MEZ2_9EUCA</name>
<evidence type="ECO:0000256" key="5">
    <source>
        <dbReference type="PROSITE-ProRule" id="PRU00776"/>
    </source>
</evidence>
<organism evidence="8">
    <name type="scientific">Coenobita clypeatus</name>
    <dbReference type="NCBI Taxonomy" id="474045"/>
    <lineage>
        <taxon>Eukaryota</taxon>
        <taxon>Metazoa</taxon>
        <taxon>Ecdysozoa</taxon>
        <taxon>Arthropoda</taxon>
        <taxon>Crustacea</taxon>
        <taxon>Multicrustacea</taxon>
        <taxon>Malacostraca</taxon>
        <taxon>Eumalacostraca</taxon>
        <taxon>Eucarida</taxon>
        <taxon>Decapoda</taxon>
        <taxon>Pleocyemata</taxon>
        <taxon>Anomura</taxon>
        <taxon>Paguroidea</taxon>
        <taxon>Coenobitidae</taxon>
        <taxon>Coenobita</taxon>
    </lineage>
</organism>
<reference evidence="8" key="2">
    <citation type="submission" date="2014-02" db="EMBL/GenBank/DDBJ databases">
        <title>The hermit crab's nose antennal transcriptomics.</title>
        <authorList>
            <person name="Groh K.C."/>
            <person name="Vogel H."/>
            <person name="Stensmyr M.C."/>
            <person name="Grosse-Wilde E."/>
            <person name="Hansson B.S."/>
        </authorList>
    </citation>
    <scope>NUCLEOTIDE SEQUENCE</scope>
    <source>
        <tissue evidence="8">Antennules</tissue>
    </source>
</reference>